<name>A0A7K3PJK4_9ACTN</name>
<dbReference type="InterPro" id="IPR013249">
    <property type="entry name" value="RNA_pol_sigma70_r4_t2"/>
</dbReference>
<dbReference type="Gene3D" id="1.10.1740.10">
    <property type="match status" value="1"/>
</dbReference>
<accession>A0A7K3PJK4</accession>
<dbReference type="GO" id="GO:0003677">
    <property type="term" value="F:DNA binding"/>
    <property type="evidence" value="ECO:0007669"/>
    <property type="project" value="InterPro"/>
</dbReference>
<protein>
    <submittedName>
        <fullName evidence="8">RNA polymerase sigma-70 factor</fullName>
    </submittedName>
</protein>
<dbReference type="InterPro" id="IPR013324">
    <property type="entry name" value="RNA_pol_sigma_r3/r4-like"/>
</dbReference>
<keyword evidence="5" id="KW-0804">Transcription</keyword>
<dbReference type="Pfam" id="PF08281">
    <property type="entry name" value="Sigma70_r4_2"/>
    <property type="match status" value="1"/>
</dbReference>
<dbReference type="Proteomes" id="UP000470446">
    <property type="component" value="Unassembled WGS sequence"/>
</dbReference>
<keyword evidence="3" id="KW-0805">Transcription regulation</keyword>
<dbReference type="SUPFAM" id="SSF88659">
    <property type="entry name" value="Sigma3 and sigma4 domains of RNA polymerase sigma factors"/>
    <property type="match status" value="1"/>
</dbReference>
<evidence type="ECO:0000256" key="5">
    <source>
        <dbReference type="ARBA" id="ARBA00023163"/>
    </source>
</evidence>
<evidence type="ECO:0000313" key="9">
    <source>
        <dbReference type="Proteomes" id="UP000470446"/>
    </source>
</evidence>
<reference evidence="8 9" key="1">
    <citation type="submission" date="2020-01" db="EMBL/GenBank/DDBJ databases">
        <title>Insect and environment-associated Actinomycetes.</title>
        <authorList>
            <person name="Currrie C."/>
            <person name="Chevrette M."/>
            <person name="Carlson C."/>
            <person name="Stubbendieck R."/>
            <person name="Wendt-Pienkowski E."/>
        </authorList>
    </citation>
    <scope>NUCLEOTIDE SEQUENCE [LARGE SCALE GENOMIC DNA]</scope>
    <source>
        <strain evidence="8 9">SID14163</strain>
    </source>
</reference>
<dbReference type="Gene3D" id="1.10.10.10">
    <property type="entry name" value="Winged helix-like DNA-binding domain superfamily/Winged helix DNA-binding domain"/>
    <property type="match status" value="1"/>
</dbReference>
<proteinExistence type="inferred from homology"/>
<comment type="subunit">
    <text evidence="2">Interacts transiently with the RNA polymerase catalytic core formed by RpoA, RpoB, RpoC and RpoZ (2 alpha, 1 beta, 1 beta' and 1 omega subunit) to form the RNA polymerase holoenzyme that can initiate transcription.</text>
</comment>
<dbReference type="NCBIfam" id="NF007214">
    <property type="entry name" value="PRK09636.1"/>
    <property type="match status" value="1"/>
</dbReference>
<dbReference type="GO" id="GO:0006352">
    <property type="term" value="P:DNA-templated transcription initiation"/>
    <property type="evidence" value="ECO:0007669"/>
    <property type="project" value="InterPro"/>
</dbReference>
<dbReference type="PANTHER" id="PTHR30173:SF36">
    <property type="entry name" value="ECF RNA POLYMERASE SIGMA FACTOR SIGJ"/>
    <property type="match status" value="1"/>
</dbReference>
<keyword evidence="4" id="KW-0731">Sigma factor</keyword>
<dbReference type="RefSeq" id="WP_164245080.1">
    <property type="nucleotide sequence ID" value="NZ_JAAGMA010000285.1"/>
</dbReference>
<comment type="caution">
    <text evidence="8">The sequence shown here is derived from an EMBL/GenBank/DDBJ whole genome shotgun (WGS) entry which is preliminary data.</text>
</comment>
<feature type="domain" description="RNA polymerase sigma factor 70 region 4 type 2" evidence="7">
    <location>
        <begin position="114"/>
        <end position="165"/>
    </location>
</feature>
<dbReference type="Pfam" id="PF04542">
    <property type="entry name" value="Sigma70_r2"/>
    <property type="match status" value="1"/>
</dbReference>
<sequence>MHAGDDVDALEKATEDFVEARPRLFGIAYRVLGSTVEAEDVLQETWMRWQKADRAGVVEPAAFLATMTTRLSINTARSARVRRETYVGPWLPEPVDTSADPQMGAERAEAVELAVLHLLERLNPVERAAYVLREAFDYPYPQIAEMLETTPANTRQLVSRARKHLAAERGERVGASEHRRLLDVFLTAARTGDLRALEDVLAADVVSYTDGGGMRGASRIPVVGRSRVARYLVAFAPRFWPGSRVRRVEANGRPAALVQVGEDAVALLSVDVSPEGIDRIMWVMSPAKLAAYADSPPR</sequence>
<evidence type="ECO:0000256" key="1">
    <source>
        <dbReference type="ARBA" id="ARBA00010641"/>
    </source>
</evidence>
<evidence type="ECO:0000256" key="4">
    <source>
        <dbReference type="ARBA" id="ARBA00023082"/>
    </source>
</evidence>
<dbReference type="AlphaFoldDB" id="A0A7K3PJK4"/>
<dbReference type="SUPFAM" id="SSF88946">
    <property type="entry name" value="Sigma2 domain of RNA polymerase sigma factors"/>
    <property type="match status" value="1"/>
</dbReference>
<gene>
    <name evidence="8" type="ORF">G3I32_11300</name>
</gene>
<evidence type="ECO:0000313" key="8">
    <source>
        <dbReference type="EMBL" id="NEB09449.1"/>
    </source>
</evidence>
<dbReference type="NCBIfam" id="TIGR02937">
    <property type="entry name" value="sigma70-ECF"/>
    <property type="match status" value="1"/>
</dbReference>
<dbReference type="SUPFAM" id="SSF54427">
    <property type="entry name" value="NTF2-like"/>
    <property type="match status" value="1"/>
</dbReference>
<evidence type="ECO:0000259" key="7">
    <source>
        <dbReference type="Pfam" id="PF08281"/>
    </source>
</evidence>
<dbReference type="EMBL" id="JAAGMA010000285">
    <property type="protein sequence ID" value="NEB09449.1"/>
    <property type="molecule type" value="Genomic_DNA"/>
</dbReference>
<dbReference type="InterPro" id="IPR014303">
    <property type="entry name" value="RNA_pol_sigma-70_ECF"/>
</dbReference>
<comment type="similarity">
    <text evidence="1">Belongs to the sigma-70 factor family. ECF subfamily.</text>
</comment>
<dbReference type="InterPro" id="IPR052704">
    <property type="entry name" value="ECF_Sigma-70_Domain"/>
</dbReference>
<dbReference type="InterPro" id="IPR007627">
    <property type="entry name" value="RNA_pol_sigma70_r2"/>
</dbReference>
<dbReference type="GO" id="GO:0016987">
    <property type="term" value="F:sigma factor activity"/>
    <property type="evidence" value="ECO:0007669"/>
    <property type="project" value="UniProtKB-KW"/>
</dbReference>
<dbReference type="PANTHER" id="PTHR30173">
    <property type="entry name" value="SIGMA 19 FACTOR"/>
    <property type="match status" value="1"/>
</dbReference>
<dbReference type="InterPro" id="IPR032710">
    <property type="entry name" value="NTF2-like_dom_sf"/>
</dbReference>
<dbReference type="Gene3D" id="3.10.450.50">
    <property type="match status" value="1"/>
</dbReference>
<dbReference type="InterPro" id="IPR013325">
    <property type="entry name" value="RNA_pol_sigma_r2"/>
</dbReference>
<feature type="domain" description="RNA polymerase sigma-70 region 2" evidence="6">
    <location>
        <begin position="21"/>
        <end position="80"/>
    </location>
</feature>
<organism evidence="8 9">
    <name type="scientific">Streptomyces coelicoflavus</name>
    <dbReference type="NCBI Taxonomy" id="285562"/>
    <lineage>
        <taxon>Bacteria</taxon>
        <taxon>Bacillati</taxon>
        <taxon>Actinomycetota</taxon>
        <taxon>Actinomycetes</taxon>
        <taxon>Kitasatosporales</taxon>
        <taxon>Streptomycetaceae</taxon>
        <taxon>Streptomyces</taxon>
    </lineage>
</organism>
<dbReference type="InterPro" id="IPR014284">
    <property type="entry name" value="RNA_pol_sigma-70_dom"/>
</dbReference>
<dbReference type="NCBIfam" id="TIGR02957">
    <property type="entry name" value="SigX4"/>
    <property type="match status" value="1"/>
</dbReference>
<evidence type="ECO:0000256" key="3">
    <source>
        <dbReference type="ARBA" id="ARBA00023015"/>
    </source>
</evidence>
<dbReference type="InterPro" id="IPR036388">
    <property type="entry name" value="WH-like_DNA-bd_sf"/>
</dbReference>
<evidence type="ECO:0000259" key="6">
    <source>
        <dbReference type="Pfam" id="PF04542"/>
    </source>
</evidence>
<evidence type="ECO:0000256" key="2">
    <source>
        <dbReference type="ARBA" id="ARBA00011344"/>
    </source>
</evidence>